<keyword evidence="2" id="KW-1185">Reference proteome</keyword>
<name>A0AAD7NAN3_9AGAR</name>
<evidence type="ECO:0000313" key="1">
    <source>
        <dbReference type="EMBL" id="KAJ7751761.1"/>
    </source>
</evidence>
<reference evidence="1" key="1">
    <citation type="submission" date="2023-03" db="EMBL/GenBank/DDBJ databases">
        <title>Massive genome expansion in bonnet fungi (Mycena s.s.) driven by repeated elements and novel gene families across ecological guilds.</title>
        <authorList>
            <consortium name="Lawrence Berkeley National Laboratory"/>
            <person name="Harder C.B."/>
            <person name="Miyauchi S."/>
            <person name="Viragh M."/>
            <person name="Kuo A."/>
            <person name="Thoen E."/>
            <person name="Andreopoulos B."/>
            <person name="Lu D."/>
            <person name="Skrede I."/>
            <person name="Drula E."/>
            <person name="Henrissat B."/>
            <person name="Morin E."/>
            <person name="Kohler A."/>
            <person name="Barry K."/>
            <person name="LaButti K."/>
            <person name="Morin E."/>
            <person name="Salamov A."/>
            <person name="Lipzen A."/>
            <person name="Mereny Z."/>
            <person name="Hegedus B."/>
            <person name="Baldrian P."/>
            <person name="Stursova M."/>
            <person name="Weitz H."/>
            <person name="Taylor A."/>
            <person name="Grigoriev I.V."/>
            <person name="Nagy L.G."/>
            <person name="Martin F."/>
            <person name="Kauserud H."/>
        </authorList>
    </citation>
    <scope>NUCLEOTIDE SEQUENCE</scope>
    <source>
        <strain evidence="1">CBHHK188m</strain>
    </source>
</reference>
<comment type="caution">
    <text evidence="1">The sequence shown here is derived from an EMBL/GenBank/DDBJ whole genome shotgun (WGS) entry which is preliminary data.</text>
</comment>
<gene>
    <name evidence="1" type="ORF">DFH07DRAFT_826055</name>
</gene>
<accession>A0AAD7NAN3</accession>
<protein>
    <submittedName>
        <fullName evidence="1">Uncharacterized protein</fullName>
    </submittedName>
</protein>
<organism evidence="1 2">
    <name type="scientific">Mycena maculata</name>
    <dbReference type="NCBI Taxonomy" id="230809"/>
    <lineage>
        <taxon>Eukaryota</taxon>
        <taxon>Fungi</taxon>
        <taxon>Dikarya</taxon>
        <taxon>Basidiomycota</taxon>
        <taxon>Agaricomycotina</taxon>
        <taxon>Agaricomycetes</taxon>
        <taxon>Agaricomycetidae</taxon>
        <taxon>Agaricales</taxon>
        <taxon>Marasmiineae</taxon>
        <taxon>Mycenaceae</taxon>
        <taxon>Mycena</taxon>
    </lineage>
</organism>
<proteinExistence type="predicted"/>
<dbReference type="Proteomes" id="UP001215280">
    <property type="component" value="Unassembled WGS sequence"/>
</dbReference>
<dbReference type="AlphaFoldDB" id="A0AAD7NAN3"/>
<evidence type="ECO:0000313" key="2">
    <source>
        <dbReference type="Proteomes" id="UP001215280"/>
    </source>
</evidence>
<sequence>MFLVLSSQAEANKPVGNATAFAGVDSALCILRPPCDLPTFRAFICVLYFKYSSLAQEHLESVTHNVVGNKLGSSRHRYPSSQASSDVSFLSPFALPNLRHLHALAFPLQRRVRIASIHFPASRCSCCVRCFYIWTRCIFISWTRRRCRHEWISLARQDILRMHGPSLDA</sequence>
<dbReference type="EMBL" id="JARJLG010000077">
    <property type="protein sequence ID" value="KAJ7751761.1"/>
    <property type="molecule type" value="Genomic_DNA"/>
</dbReference>